<keyword evidence="1" id="KW-0812">Transmembrane</keyword>
<organism evidence="2">
    <name type="scientific">marine sediment metagenome</name>
    <dbReference type="NCBI Taxonomy" id="412755"/>
    <lineage>
        <taxon>unclassified sequences</taxon>
        <taxon>metagenomes</taxon>
        <taxon>ecological metagenomes</taxon>
    </lineage>
</organism>
<dbReference type="AlphaFoldDB" id="A0A0F9L0B6"/>
<protein>
    <submittedName>
        <fullName evidence="2">Uncharacterized protein</fullName>
    </submittedName>
</protein>
<name>A0A0F9L0B6_9ZZZZ</name>
<evidence type="ECO:0000313" key="2">
    <source>
        <dbReference type="EMBL" id="KKM21250.1"/>
    </source>
</evidence>
<keyword evidence="1" id="KW-1133">Transmembrane helix</keyword>
<sequence length="38" mass="4059">MKGAPGVFIVVWFFAALASLGVAGVIVWAIIKLVTHYL</sequence>
<dbReference type="EMBL" id="LAZR01013589">
    <property type="protein sequence ID" value="KKM21250.1"/>
    <property type="molecule type" value="Genomic_DNA"/>
</dbReference>
<proteinExistence type="predicted"/>
<keyword evidence="1" id="KW-0472">Membrane</keyword>
<accession>A0A0F9L0B6</accession>
<evidence type="ECO:0000256" key="1">
    <source>
        <dbReference type="SAM" id="Phobius"/>
    </source>
</evidence>
<feature type="transmembrane region" description="Helical" evidence="1">
    <location>
        <begin position="7"/>
        <end position="31"/>
    </location>
</feature>
<gene>
    <name evidence="2" type="ORF">LCGC14_1637280</name>
</gene>
<comment type="caution">
    <text evidence="2">The sequence shown here is derived from an EMBL/GenBank/DDBJ whole genome shotgun (WGS) entry which is preliminary data.</text>
</comment>
<reference evidence="2" key="1">
    <citation type="journal article" date="2015" name="Nature">
        <title>Complex archaea that bridge the gap between prokaryotes and eukaryotes.</title>
        <authorList>
            <person name="Spang A."/>
            <person name="Saw J.H."/>
            <person name="Jorgensen S.L."/>
            <person name="Zaremba-Niedzwiedzka K."/>
            <person name="Martijn J."/>
            <person name="Lind A.E."/>
            <person name="van Eijk R."/>
            <person name="Schleper C."/>
            <person name="Guy L."/>
            <person name="Ettema T.J."/>
        </authorList>
    </citation>
    <scope>NUCLEOTIDE SEQUENCE</scope>
</reference>